<dbReference type="PANTHER" id="PTHR46769:SF2">
    <property type="entry name" value="FIBROCYSTIN-L ISOFORM 2 PRECURSOR-RELATED"/>
    <property type="match status" value="1"/>
</dbReference>
<evidence type="ECO:0000256" key="3">
    <source>
        <dbReference type="ARBA" id="ARBA00022737"/>
    </source>
</evidence>
<evidence type="ECO:0000256" key="4">
    <source>
        <dbReference type="SAM" id="MobiDB-lite"/>
    </source>
</evidence>
<feature type="domain" description="G8" evidence="5">
    <location>
        <begin position="542"/>
        <end position="665"/>
    </location>
</feature>
<accession>A0A1G8M1B5</accession>
<evidence type="ECO:0000259" key="6">
    <source>
        <dbReference type="PROSITE" id="PS51820"/>
    </source>
</evidence>
<dbReference type="InterPro" id="IPR037524">
    <property type="entry name" value="PA14/GLEYA"/>
</dbReference>
<feature type="domain" description="PA14" evidence="6">
    <location>
        <begin position="271"/>
        <end position="419"/>
    </location>
</feature>
<proteinExistence type="predicted"/>
<feature type="region of interest" description="Disordered" evidence="4">
    <location>
        <begin position="210"/>
        <end position="252"/>
    </location>
</feature>
<evidence type="ECO:0000256" key="1">
    <source>
        <dbReference type="ARBA" id="ARBA00004196"/>
    </source>
</evidence>
<dbReference type="Pfam" id="PF10162">
    <property type="entry name" value="G8"/>
    <property type="match status" value="1"/>
</dbReference>
<dbReference type="SMART" id="SM01225">
    <property type="entry name" value="G8"/>
    <property type="match status" value="1"/>
</dbReference>
<evidence type="ECO:0000313" key="8">
    <source>
        <dbReference type="Proteomes" id="UP000199340"/>
    </source>
</evidence>
<gene>
    <name evidence="7" type="ORF">SAMN05421850_10411</name>
</gene>
<name>A0A1G8M1B5_9RHOB</name>
<feature type="region of interest" description="Disordered" evidence="4">
    <location>
        <begin position="422"/>
        <end position="449"/>
    </location>
</feature>
<protein>
    <submittedName>
        <fullName evidence="7">PA14 domain-containing protein</fullName>
    </submittedName>
</protein>
<dbReference type="Gene3D" id="2.60.120.380">
    <property type="match status" value="2"/>
</dbReference>
<dbReference type="Proteomes" id="UP000199340">
    <property type="component" value="Unassembled WGS sequence"/>
</dbReference>
<dbReference type="SUPFAM" id="SSF56988">
    <property type="entry name" value="Anthrax protective antigen"/>
    <property type="match status" value="2"/>
</dbReference>
<dbReference type="SMART" id="SM00758">
    <property type="entry name" value="PA14"/>
    <property type="match status" value="2"/>
</dbReference>
<reference evidence="7 8" key="1">
    <citation type="submission" date="2016-10" db="EMBL/GenBank/DDBJ databases">
        <authorList>
            <person name="de Groot N.N."/>
        </authorList>
    </citation>
    <scope>NUCLEOTIDE SEQUENCE [LARGE SCALE GENOMIC DNA]</scope>
    <source>
        <strain evidence="7 8">DSM 28010</strain>
    </source>
</reference>
<evidence type="ECO:0000259" key="5">
    <source>
        <dbReference type="PROSITE" id="PS51484"/>
    </source>
</evidence>
<keyword evidence="2" id="KW-0732">Signal</keyword>
<keyword evidence="3" id="KW-0677">Repeat</keyword>
<dbReference type="InterPro" id="IPR052387">
    <property type="entry name" value="Fibrocystin"/>
</dbReference>
<dbReference type="GO" id="GO:0030313">
    <property type="term" value="C:cell envelope"/>
    <property type="evidence" value="ECO:0007669"/>
    <property type="project" value="UniProtKB-SubCell"/>
</dbReference>
<evidence type="ECO:0000313" key="7">
    <source>
        <dbReference type="EMBL" id="SDI61736.1"/>
    </source>
</evidence>
<evidence type="ECO:0000256" key="2">
    <source>
        <dbReference type="ARBA" id="ARBA00022729"/>
    </source>
</evidence>
<dbReference type="Pfam" id="PF17963">
    <property type="entry name" value="Big_9"/>
    <property type="match status" value="1"/>
</dbReference>
<keyword evidence="8" id="KW-1185">Reference proteome</keyword>
<dbReference type="InterPro" id="IPR019316">
    <property type="entry name" value="G8_domain"/>
</dbReference>
<dbReference type="Gene3D" id="2.60.40.2810">
    <property type="match status" value="1"/>
</dbReference>
<dbReference type="STRING" id="490829.SAMN05421850_10411"/>
<dbReference type="InterPro" id="IPR011658">
    <property type="entry name" value="PA14_dom"/>
</dbReference>
<dbReference type="Pfam" id="PF07691">
    <property type="entry name" value="PA14"/>
    <property type="match status" value="2"/>
</dbReference>
<dbReference type="PANTHER" id="PTHR46769">
    <property type="entry name" value="POLYCYSTIC KIDNEY AND HEPATIC DISEASE 1 (AUTOSOMAL RECESSIVE)-LIKE 1"/>
    <property type="match status" value="1"/>
</dbReference>
<organism evidence="7 8">
    <name type="scientific">Lutimaribacter saemankumensis</name>
    <dbReference type="NCBI Taxonomy" id="490829"/>
    <lineage>
        <taxon>Bacteria</taxon>
        <taxon>Pseudomonadati</taxon>
        <taxon>Pseudomonadota</taxon>
        <taxon>Alphaproteobacteria</taxon>
        <taxon>Rhodobacterales</taxon>
        <taxon>Roseobacteraceae</taxon>
        <taxon>Lutimaribacter</taxon>
    </lineage>
</organism>
<dbReference type="PROSITE" id="PS51820">
    <property type="entry name" value="PA14"/>
    <property type="match status" value="2"/>
</dbReference>
<sequence length="1329" mass="144338">MQSVAGKKLTTNTNLETLFQDDERKGATPLTVSNMDVQLHNLQTEPMGTLATSTGDAGGTVISDSGDVAAGGIQTGLNASFFALAKHVRSLSQIDFDATPDATMVVDALDYTRTNDAFWDGGAANKFAAQYTGFLNVETAGTYTFFLTSDDGSALYLDGEQIIDNDRAHSATLKTVTIELDAGAHAFEVQYFDNYREQVLTLEWEGPDSGGARQTIGGDSFTLEAPAGDDSLVGSEGEDSVDSGMDMGGDTGADMGGDNTTAPDTVEEDQANLFGLRASFFAMDTHVRSLSQIDFDATPDATAVVDALDYTHTNDAFWDGGAANKFAAQYEGFLNIVNGGTYTFYLTSDDGSALYLDGEQIIDNDRAHSATLQTVTIELDAGAHAFEVQYFDNYREQVLTLEWEGPDSGGARQTIGGESFTHEAPAEDDSLVGSEGEDSVDSGMDMGGDTGMDMGGDTGMDMGGDTGMDHGDHGDMAISQPTTPEEEDAFVAAVMAQADTGGHTVHSDDVNKASEHSQLLNLVPRSEATHVAVRDGDWFDPDTWYQGRIPDEGAKVLIPEGVSVKYAGESDESLFTVRVDGELSFATDMDSRLLVDTMIVSKSGRLEIGTEDNPVQDDVNVEIVIANNGDIDVSWDPMLLSRGVISHGEVEIHGAEKTAYTKFAADPMAGDSVIQLDEVPDNWSVGDTIVVTGTHKTGWTLVDGRKEHTESQDEELVIVSIDGDKITVDRPLQYDHDAPREDLSGYVANMSRNITFSSEDGDATAINHRGHVMFMHNDDVDVRYAAFDDLGRTDKSKPAFLIERLDPSTIEADTNIQGRYSFHLHKTGTEDQDNPAIAFGNTVSGSPGWGYVHHDSHAEFVQNIAFDVFGAAFVAEDGNETGLWWENMAIKSEGVGYGHAKTKSGEDVVRDDVGRTGDAFFFAGRAVETGHNVAANTTHGYVWMLRASDGVPTVDQLDNPDAYYGSESPRANAQVPIQGFHDNEAFGTQVGMIVVKRMNWQGHDVRTVMDGFTNWETSNGVQMTYTSHYTLLDFDLLGTTNPDYVARAHTGYEFGPHTFDFALNGMTIDGFATGLDLDQRERPDWSPEDVGHVLIDVELLNNKYDMIGYDPSKHTIIASDELVEGRLSFVLDSDTTIEMWEDLYLTGTKIDSIGESTREFADDVHVVDFKTSILPMLQRDGYYETENGEHVMLLKDFIADRATGELLKMVHVITLDISDEILAKYEVNNNGLINLDSLAPVTRDDFVSTPMEAPIVIDVLANDLDPEGGELHVDGFTNPFHGDLSLQEDGTLLFAPHENKVGVESFDYWVSDGDGVLSKGTVFIDIYDA</sequence>
<feature type="domain" description="PA14" evidence="6">
    <location>
        <begin position="72"/>
        <end position="220"/>
    </location>
</feature>
<comment type="subcellular location">
    <subcellularLocation>
        <location evidence="1">Cell envelope</location>
    </subcellularLocation>
</comment>
<feature type="compositionally biased region" description="Acidic residues" evidence="4">
    <location>
        <begin position="426"/>
        <end position="440"/>
    </location>
</feature>
<dbReference type="PROSITE" id="PS51484">
    <property type="entry name" value="G8"/>
    <property type="match status" value="1"/>
</dbReference>
<dbReference type="RefSeq" id="WP_175491439.1">
    <property type="nucleotide sequence ID" value="NZ_FNEB01000004.1"/>
</dbReference>
<dbReference type="EMBL" id="FNEB01000004">
    <property type="protein sequence ID" value="SDI61736.1"/>
    <property type="molecule type" value="Genomic_DNA"/>
</dbReference>